<dbReference type="OrthoDB" id="9812555at2"/>
<evidence type="ECO:0000256" key="2">
    <source>
        <dbReference type="ARBA" id="ARBA00004777"/>
    </source>
</evidence>
<keyword evidence="6 12" id="KW-0274">FAD</keyword>
<dbReference type="InterPro" id="IPR004620">
    <property type="entry name" value="MTHF_reductase_bac"/>
</dbReference>
<dbReference type="PANTHER" id="PTHR45754:SF3">
    <property type="entry name" value="METHYLENETETRAHYDROFOLATE REDUCTASE (NADPH)"/>
    <property type="match status" value="1"/>
</dbReference>
<reference evidence="13 14" key="1">
    <citation type="submission" date="2018-09" db="EMBL/GenBank/DDBJ databases">
        <authorList>
            <person name="Zhu H."/>
        </authorList>
    </citation>
    <scope>NUCLEOTIDE SEQUENCE [LARGE SCALE GENOMIC DNA]</scope>
    <source>
        <strain evidence="13 14">K2R10-39</strain>
    </source>
</reference>
<dbReference type="Pfam" id="PF02219">
    <property type="entry name" value="MTHFR"/>
    <property type="match status" value="1"/>
</dbReference>
<dbReference type="NCBIfam" id="TIGR00676">
    <property type="entry name" value="fadh2"/>
    <property type="match status" value="1"/>
</dbReference>
<comment type="pathway">
    <text evidence="10">Amino-acid biosynthesis; L-methionine biosynthesis via de novo pathway.</text>
</comment>
<proteinExistence type="inferred from homology"/>
<keyword evidence="9" id="KW-0486">Methionine biosynthesis</keyword>
<name>A0A418WXG4_9BURK</name>
<dbReference type="GO" id="GO:0071949">
    <property type="term" value="F:FAD binding"/>
    <property type="evidence" value="ECO:0007669"/>
    <property type="project" value="TreeGrafter"/>
</dbReference>
<keyword evidence="7 12" id="KW-0560">Oxidoreductase</keyword>
<protein>
    <recommendedName>
        <fullName evidence="12">Methylenetetrahydrofolate reductase</fullName>
        <ecNumber evidence="12">1.5.1.54</ecNumber>
    </recommendedName>
</protein>
<keyword evidence="4" id="KW-0028">Amino-acid biosynthesis</keyword>
<dbReference type="AlphaFoldDB" id="A0A418WXG4"/>
<evidence type="ECO:0000256" key="3">
    <source>
        <dbReference type="ARBA" id="ARBA00006743"/>
    </source>
</evidence>
<comment type="caution">
    <text evidence="13">The sequence shown here is derived from an EMBL/GenBank/DDBJ whole genome shotgun (WGS) entry which is preliminary data.</text>
</comment>
<keyword evidence="8" id="KW-0520">NAD</keyword>
<evidence type="ECO:0000256" key="7">
    <source>
        <dbReference type="ARBA" id="ARBA00023002"/>
    </source>
</evidence>
<evidence type="ECO:0000313" key="13">
    <source>
        <dbReference type="EMBL" id="RJG04930.1"/>
    </source>
</evidence>
<dbReference type="GO" id="GO:0005829">
    <property type="term" value="C:cytosol"/>
    <property type="evidence" value="ECO:0007669"/>
    <property type="project" value="InterPro"/>
</dbReference>
<keyword evidence="5 12" id="KW-0285">Flavoprotein</keyword>
<dbReference type="SUPFAM" id="SSF51730">
    <property type="entry name" value="FAD-linked oxidoreductase"/>
    <property type="match status" value="1"/>
</dbReference>
<dbReference type="InterPro" id="IPR003171">
    <property type="entry name" value="Mehydrof_redctse-like"/>
</dbReference>
<accession>A0A418WXG4</accession>
<dbReference type="RefSeq" id="WP_119736198.1">
    <property type="nucleotide sequence ID" value="NZ_QYUN01000002.1"/>
</dbReference>
<dbReference type="UniPathway" id="UPA00193"/>
<dbReference type="GO" id="GO:0106312">
    <property type="term" value="F:methylenetetrahydrofolate reductase (NADH) activity"/>
    <property type="evidence" value="ECO:0007669"/>
    <property type="project" value="UniProtKB-EC"/>
</dbReference>
<keyword evidence="14" id="KW-1185">Reference proteome</keyword>
<dbReference type="GO" id="GO:0035999">
    <property type="term" value="P:tetrahydrofolate interconversion"/>
    <property type="evidence" value="ECO:0007669"/>
    <property type="project" value="UniProtKB-UniPathway"/>
</dbReference>
<evidence type="ECO:0000256" key="9">
    <source>
        <dbReference type="ARBA" id="ARBA00023167"/>
    </source>
</evidence>
<comment type="catalytic activity">
    <reaction evidence="11">
        <text>(6S)-5-methyl-5,6,7,8-tetrahydrofolate + NAD(+) = (6R)-5,10-methylene-5,6,7,8-tetrahydrofolate + NADH + H(+)</text>
        <dbReference type="Rhea" id="RHEA:19821"/>
        <dbReference type="ChEBI" id="CHEBI:15378"/>
        <dbReference type="ChEBI" id="CHEBI:15636"/>
        <dbReference type="ChEBI" id="CHEBI:18608"/>
        <dbReference type="ChEBI" id="CHEBI:57540"/>
        <dbReference type="ChEBI" id="CHEBI:57945"/>
        <dbReference type="EC" id="1.5.1.54"/>
    </reaction>
    <physiologicalReaction direction="right-to-left" evidence="11">
        <dbReference type="Rhea" id="RHEA:19823"/>
    </physiologicalReaction>
</comment>
<comment type="pathway">
    <text evidence="2 12">One-carbon metabolism; tetrahydrofolate interconversion.</text>
</comment>
<evidence type="ECO:0000313" key="14">
    <source>
        <dbReference type="Proteomes" id="UP000285190"/>
    </source>
</evidence>
<evidence type="ECO:0000256" key="1">
    <source>
        <dbReference type="ARBA" id="ARBA00001974"/>
    </source>
</evidence>
<evidence type="ECO:0000256" key="10">
    <source>
        <dbReference type="ARBA" id="ARBA00034478"/>
    </source>
</evidence>
<comment type="similarity">
    <text evidence="3 12">Belongs to the methylenetetrahydrofolate reductase family.</text>
</comment>
<sequence length="283" mass="31277">MSQQHFSIEFFPPKTPEGVEKLRATRAKLAELHPHYFSVTFGAGGSTQKGTLETVLDIKREGHDAAPHLSCIGSSRDSLREILAEYKSHGIKRLVALRGDLPSGYGSAGFSAGEFRYANELVELIRAETGDWFHIEVAAYPEMHPQAKSPQDDMQSFVRKVKAGADAAITQYFYNADAYFRFVDEARKAGTDVPIVAGIMPITNYSQLMRFSDMCGAEIPRWIRLKLASFGDDAESIKAFGLDVVTSLCERLLVGGAPGLHFYTLNQAVATLEICRRLRAPAR</sequence>
<evidence type="ECO:0000256" key="6">
    <source>
        <dbReference type="ARBA" id="ARBA00022827"/>
    </source>
</evidence>
<dbReference type="GO" id="GO:0009086">
    <property type="term" value="P:methionine biosynthetic process"/>
    <property type="evidence" value="ECO:0007669"/>
    <property type="project" value="UniProtKB-KW"/>
</dbReference>
<dbReference type="CDD" id="cd00537">
    <property type="entry name" value="MTHFR"/>
    <property type="match status" value="1"/>
</dbReference>
<evidence type="ECO:0000256" key="12">
    <source>
        <dbReference type="RuleBase" id="RU003862"/>
    </source>
</evidence>
<dbReference type="Gene3D" id="3.20.20.220">
    <property type="match status" value="1"/>
</dbReference>
<evidence type="ECO:0000256" key="11">
    <source>
        <dbReference type="ARBA" id="ARBA00048628"/>
    </source>
</evidence>
<dbReference type="Proteomes" id="UP000285190">
    <property type="component" value="Unassembled WGS sequence"/>
</dbReference>
<organism evidence="13 14">
    <name type="scientific">Noviherbaspirillum cavernae</name>
    <dbReference type="NCBI Taxonomy" id="2320862"/>
    <lineage>
        <taxon>Bacteria</taxon>
        <taxon>Pseudomonadati</taxon>
        <taxon>Pseudomonadota</taxon>
        <taxon>Betaproteobacteria</taxon>
        <taxon>Burkholderiales</taxon>
        <taxon>Oxalobacteraceae</taxon>
        <taxon>Noviherbaspirillum</taxon>
    </lineage>
</organism>
<evidence type="ECO:0000256" key="4">
    <source>
        <dbReference type="ARBA" id="ARBA00022605"/>
    </source>
</evidence>
<dbReference type="PANTHER" id="PTHR45754">
    <property type="entry name" value="METHYLENETETRAHYDROFOLATE REDUCTASE"/>
    <property type="match status" value="1"/>
</dbReference>
<dbReference type="InterPro" id="IPR029041">
    <property type="entry name" value="FAD-linked_oxidoreductase-like"/>
</dbReference>
<comment type="cofactor">
    <cofactor evidence="1 12">
        <name>FAD</name>
        <dbReference type="ChEBI" id="CHEBI:57692"/>
    </cofactor>
</comment>
<evidence type="ECO:0000256" key="5">
    <source>
        <dbReference type="ARBA" id="ARBA00022630"/>
    </source>
</evidence>
<dbReference type="EC" id="1.5.1.54" evidence="12"/>
<evidence type="ECO:0000256" key="8">
    <source>
        <dbReference type="ARBA" id="ARBA00023027"/>
    </source>
</evidence>
<dbReference type="EMBL" id="QYUN01000002">
    <property type="protein sequence ID" value="RJG04930.1"/>
    <property type="molecule type" value="Genomic_DNA"/>
</dbReference>
<gene>
    <name evidence="13" type="primary">metF</name>
    <name evidence="13" type="ORF">D3870_01835</name>
</gene>